<dbReference type="CDD" id="cd24156">
    <property type="entry name" value="NUDIX_ADPRase_NudE"/>
    <property type="match status" value="1"/>
</dbReference>
<evidence type="ECO:0000259" key="3">
    <source>
        <dbReference type="PROSITE" id="PS51462"/>
    </source>
</evidence>
<protein>
    <submittedName>
        <fullName evidence="4">NUDIX hydrolase</fullName>
    </submittedName>
</protein>
<dbReference type="AlphaFoldDB" id="A0A0W0VUH4"/>
<dbReference type="EMBL" id="LNYI01000011">
    <property type="protein sequence ID" value="KTD23888.1"/>
    <property type="molecule type" value="Genomic_DNA"/>
</dbReference>
<dbReference type="STRING" id="45067.Llan_0669"/>
<accession>A0A0W0VUH4</accession>
<dbReference type="InterPro" id="IPR015797">
    <property type="entry name" value="NUDIX_hydrolase-like_dom_sf"/>
</dbReference>
<dbReference type="PATRIC" id="fig|45067.4.peg.696"/>
<dbReference type="PANTHER" id="PTHR21340:SF0">
    <property type="entry name" value="BIS(5'-NUCLEOSYL)-TETRAPHOSPHATASE [ASYMMETRICAL]"/>
    <property type="match status" value="1"/>
</dbReference>
<dbReference type="Proteomes" id="UP000054869">
    <property type="component" value="Unassembled WGS sequence"/>
</dbReference>
<dbReference type="PROSITE" id="PS51462">
    <property type="entry name" value="NUDIX"/>
    <property type="match status" value="1"/>
</dbReference>
<dbReference type="NCBIfam" id="NF008736">
    <property type="entry name" value="PRK11762.1"/>
    <property type="match status" value="1"/>
</dbReference>
<reference evidence="4 5" key="1">
    <citation type="submission" date="2015-11" db="EMBL/GenBank/DDBJ databases">
        <title>Genomic analysis of 38 Legionella species identifies large and diverse effector repertoires.</title>
        <authorList>
            <person name="Burstein D."/>
            <person name="Amaro F."/>
            <person name="Zusman T."/>
            <person name="Lifshitz Z."/>
            <person name="Cohen O."/>
            <person name="Gilbert J.A."/>
            <person name="Pupko T."/>
            <person name="Shuman H.A."/>
            <person name="Segal G."/>
        </authorList>
    </citation>
    <scope>NUCLEOTIDE SEQUENCE [LARGE SCALE GENOMIC DNA]</scope>
    <source>
        <strain evidence="4 5">ATCC 49751</strain>
    </source>
</reference>
<dbReference type="GO" id="GO:0006167">
    <property type="term" value="P:AMP biosynthetic process"/>
    <property type="evidence" value="ECO:0007669"/>
    <property type="project" value="TreeGrafter"/>
</dbReference>
<evidence type="ECO:0000256" key="2">
    <source>
        <dbReference type="ARBA" id="ARBA00022801"/>
    </source>
</evidence>
<gene>
    <name evidence="4" type="ORF">Llan_0669</name>
</gene>
<organism evidence="4 5">
    <name type="scientific">Legionella lansingensis</name>
    <dbReference type="NCBI Taxonomy" id="45067"/>
    <lineage>
        <taxon>Bacteria</taxon>
        <taxon>Pseudomonadati</taxon>
        <taxon>Pseudomonadota</taxon>
        <taxon>Gammaproteobacteria</taxon>
        <taxon>Legionellales</taxon>
        <taxon>Legionellaceae</taxon>
        <taxon>Legionella</taxon>
    </lineage>
</organism>
<dbReference type="SUPFAM" id="SSF55811">
    <property type="entry name" value="Nudix"/>
    <property type="match status" value="1"/>
</dbReference>
<dbReference type="InterPro" id="IPR051325">
    <property type="entry name" value="Nudix_hydrolase_domain"/>
</dbReference>
<dbReference type="Pfam" id="PF00293">
    <property type="entry name" value="NUDIX"/>
    <property type="match status" value="1"/>
</dbReference>
<dbReference type="GO" id="GO:0006754">
    <property type="term" value="P:ATP biosynthetic process"/>
    <property type="evidence" value="ECO:0007669"/>
    <property type="project" value="TreeGrafter"/>
</dbReference>
<dbReference type="InterPro" id="IPR000086">
    <property type="entry name" value="NUDIX_hydrolase_dom"/>
</dbReference>
<evidence type="ECO:0000313" key="4">
    <source>
        <dbReference type="EMBL" id="KTD23888.1"/>
    </source>
</evidence>
<proteinExistence type="predicted"/>
<feature type="domain" description="Nudix hydrolase" evidence="3">
    <location>
        <begin position="42"/>
        <end position="172"/>
    </location>
</feature>
<name>A0A0W0VUH4_9GAMM</name>
<dbReference type="FunFam" id="3.90.79.10:FF:000006">
    <property type="entry name" value="ADP compounds hydrolase NudE"/>
    <property type="match status" value="1"/>
</dbReference>
<evidence type="ECO:0000313" key="5">
    <source>
        <dbReference type="Proteomes" id="UP000054869"/>
    </source>
</evidence>
<dbReference type="InterPro" id="IPR020084">
    <property type="entry name" value="NUDIX_hydrolase_CS"/>
</dbReference>
<dbReference type="eggNOG" id="COG0494">
    <property type="taxonomic scope" value="Bacteria"/>
</dbReference>
<sequence length="188" mass="21124">MREKPVCSKRLVIAKSNLFTIEQMHLHFANGAERIYERIRSHGHGAVLIVALTPGESVLLVREYAAGIDAYELAFPKGVVNQGETSLEAANRELREEVGFAARKLQFLRRITLAPGYFGAALDLVVAYDLYPAPLPGDEPEPLEVVEWPLHASDELLLRPDFSEARSIAALFLVKQWWKKEKNNEQTS</sequence>
<dbReference type="RefSeq" id="WP_028372118.1">
    <property type="nucleotide sequence ID" value="NZ_CAAAJD010000001.1"/>
</dbReference>
<dbReference type="OrthoDB" id="9806150at2"/>
<keyword evidence="5" id="KW-1185">Reference proteome</keyword>
<dbReference type="PROSITE" id="PS00893">
    <property type="entry name" value="NUDIX_BOX"/>
    <property type="match status" value="1"/>
</dbReference>
<dbReference type="PANTHER" id="PTHR21340">
    <property type="entry name" value="DIADENOSINE 5,5-P1,P4-TETRAPHOSPHATE PYROPHOSPHOHYDROLASE MUTT"/>
    <property type="match status" value="1"/>
</dbReference>
<evidence type="ECO:0000256" key="1">
    <source>
        <dbReference type="ARBA" id="ARBA00001946"/>
    </source>
</evidence>
<dbReference type="GO" id="GO:0004081">
    <property type="term" value="F:bis(5'-nucleosyl)-tetraphosphatase (asymmetrical) activity"/>
    <property type="evidence" value="ECO:0007669"/>
    <property type="project" value="TreeGrafter"/>
</dbReference>
<keyword evidence="2 4" id="KW-0378">Hydrolase</keyword>
<dbReference type="Gene3D" id="3.90.79.10">
    <property type="entry name" value="Nucleoside Triphosphate Pyrophosphohydrolase"/>
    <property type="match status" value="1"/>
</dbReference>
<comment type="caution">
    <text evidence="4">The sequence shown here is derived from an EMBL/GenBank/DDBJ whole genome shotgun (WGS) entry which is preliminary data.</text>
</comment>
<comment type="cofactor">
    <cofactor evidence="1">
        <name>Mg(2+)</name>
        <dbReference type="ChEBI" id="CHEBI:18420"/>
    </cofactor>
</comment>